<dbReference type="Pfam" id="PF03466">
    <property type="entry name" value="LysR_substrate"/>
    <property type="match status" value="1"/>
</dbReference>
<dbReference type="SUPFAM" id="SSF46785">
    <property type="entry name" value="Winged helix' DNA-binding domain"/>
    <property type="match status" value="1"/>
</dbReference>
<evidence type="ECO:0000313" key="6">
    <source>
        <dbReference type="EMBL" id="MCW6506708.1"/>
    </source>
</evidence>
<dbReference type="InterPro" id="IPR000847">
    <property type="entry name" value="LysR_HTH_N"/>
</dbReference>
<dbReference type="SUPFAM" id="SSF53850">
    <property type="entry name" value="Periplasmic binding protein-like II"/>
    <property type="match status" value="1"/>
</dbReference>
<comment type="similarity">
    <text evidence="1">Belongs to the LysR transcriptional regulatory family.</text>
</comment>
<dbReference type="InterPro" id="IPR036388">
    <property type="entry name" value="WH-like_DNA-bd_sf"/>
</dbReference>
<evidence type="ECO:0000256" key="2">
    <source>
        <dbReference type="ARBA" id="ARBA00023015"/>
    </source>
</evidence>
<dbReference type="FunFam" id="1.10.10.10:FF:000001">
    <property type="entry name" value="LysR family transcriptional regulator"/>
    <property type="match status" value="1"/>
</dbReference>
<dbReference type="EMBL" id="JAMOIM010000001">
    <property type="protein sequence ID" value="MCW6506708.1"/>
    <property type="molecule type" value="Genomic_DNA"/>
</dbReference>
<evidence type="ECO:0000256" key="1">
    <source>
        <dbReference type="ARBA" id="ARBA00009437"/>
    </source>
</evidence>
<dbReference type="RefSeq" id="WP_282583058.1">
    <property type="nucleotide sequence ID" value="NZ_JAMOIM010000001.1"/>
</dbReference>
<keyword evidence="7" id="KW-1185">Reference proteome</keyword>
<proteinExistence type="inferred from homology"/>
<comment type="caution">
    <text evidence="6">The sequence shown here is derived from an EMBL/GenBank/DDBJ whole genome shotgun (WGS) entry which is preliminary data.</text>
</comment>
<sequence length="293" mass="32205">MQHLDIDSLAVLIAVSRRQSFSAAAREIGRSQAAISFTVARLEEQVKVRLFERTPRGVMATPAGLALVTYALRIIALETEALKCLQGDVDHARVRLGLPDDYMDGLGSSVLSHFAAAWPRVQVEITCDFSRRLETLVAAGDLDIAVITRDRRSLAGEKLRDEPQVWCARHDTRPEREDVLPVALFSDQCRARPLIVEALEALRRPWRLAFTCSHLHGIYAAVERGALAVLPASCVPAHFRVVGPEDGLPDLPTLELALLVGEGVGVMPRRLARILRDRFVPDQVSDGRTATAA</sequence>
<reference evidence="6" key="1">
    <citation type="submission" date="2022-05" db="EMBL/GenBank/DDBJ databases">
        <authorList>
            <person name="Pankratov T."/>
        </authorList>
    </citation>
    <scope>NUCLEOTIDE SEQUENCE</scope>
    <source>
        <strain evidence="6">BP6-180914</strain>
    </source>
</reference>
<organism evidence="6 7">
    <name type="scientific">Lichenifustis flavocetrariae</name>
    <dbReference type="NCBI Taxonomy" id="2949735"/>
    <lineage>
        <taxon>Bacteria</taxon>
        <taxon>Pseudomonadati</taxon>
        <taxon>Pseudomonadota</taxon>
        <taxon>Alphaproteobacteria</taxon>
        <taxon>Hyphomicrobiales</taxon>
        <taxon>Lichenihabitantaceae</taxon>
        <taxon>Lichenifustis</taxon>
    </lineage>
</organism>
<dbReference type="Proteomes" id="UP001165667">
    <property type="component" value="Unassembled WGS sequence"/>
</dbReference>
<evidence type="ECO:0000256" key="4">
    <source>
        <dbReference type="ARBA" id="ARBA00023163"/>
    </source>
</evidence>
<evidence type="ECO:0000259" key="5">
    <source>
        <dbReference type="PROSITE" id="PS50931"/>
    </source>
</evidence>
<keyword evidence="3" id="KW-0238">DNA-binding</keyword>
<dbReference type="PANTHER" id="PTHR30579">
    <property type="entry name" value="TRANSCRIPTIONAL REGULATOR"/>
    <property type="match status" value="1"/>
</dbReference>
<accession>A0AA42CGL5</accession>
<gene>
    <name evidence="6" type="ORF">M8523_01575</name>
</gene>
<dbReference type="PROSITE" id="PS50931">
    <property type="entry name" value="HTH_LYSR"/>
    <property type="match status" value="1"/>
</dbReference>
<keyword evidence="4" id="KW-0804">Transcription</keyword>
<dbReference type="Gene3D" id="1.10.10.10">
    <property type="entry name" value="Winged helix-like DNA-binding domain superfamily/Winged helix DNA-binding domain"/>
    <property type="match status" value="1"/>
</dbReference>
<dbReference type="GO" id="GO:0003700">
    <property type="term" value="F:DNA-binding transcription factor activity"/>
    <property type="evidence" value="ECO:0007669"/>
    <property type="project" value="InterPro"/>
</dbReference>
<dbReference type="InterPro" id="IPR036390">
    <property type="entry name" value="WH_DNA-bd_sf"/>
</dbReference>
<dbReference type="Pfam" id="PF00126">
    <property type="entry name" value="HTH_1"/>
    <property type="match status" value="1"/>
</dbReference>
<evidence type="ECO:0000256" key="3">
    <source>
        <dbReference type="ARBA" id="ARBA00023125"/>
    </source>
</evidence>
<keyword evidence="2" id="KW-0805">Transcription regulation</keyword>
<dbReference type="PRINTS" id="PR00039">
    <property type="entry name" value="HTHLYSR"/>
</dbReference>
<dbReference type="GO" id="GO:0003677">
    <property type="term" value="F:DNA binding"/>
    <property type="evidence" value="ECO:0007669"/>
    <property type="project" value="UniProtKB-KW"/>
</dbReference>
<dbReference type="Gene3D" id="3.40.190.10">
    <property type="entry name" value="Periplasmic binding protein-like II"/>
    <property type="match status" value="2"/>
</dbReference>
<evidence type="ECO:0000313" key="7">
    <source>
        <dbReference type="Proteomes" id="UP001165667"/>
    </source>
</evidence>
<feature type="domain" description="HTH lysR-type" evidence="5">
    <location>
        <begin position="4"/>
        <end position="61"/>
    </location>
</feature>
<dbReference type="AlphaFoldDB" id="A0AA42CGL5"/>
<name>A0AA42CGL5_9HYPH</name>
<dbReference type="InterPro" id="IPR005119">
    <property type="entry name" value="LysR_subst-bd"/>
</dbReference>
<dbReference type="InterPro" id="IPR050176">
    <property type="entry name" value="LTTR"/>
</dbReference>
<protein>
    <submittedName>
        <fullName evidence="6">LysR substrate-binding domain-containing protein</fullName>
    </submittedName>
</protein>
<dbReference type="PANTHER" id="PTHR30579:SF7">
    <property type="entry name" value="HTH-TYPE TRANSCRIPTIONAL REGULATOR LRHA-RELATED"/>
    <property type="match status" value="1"/>
</dbReference>